<dbReference type="EMBL" id="ML977582">
    <property type="protein sequence ID" value="KAF2001664.1"/>
    <property type="molecule type" value="Genomic_DNA"/>
</dbReference>
<protein>
    <submittedName>
        <fullName evidence="1">Uncharacterized protein</fullName>
    </submittedName>
</protein>
<evidence type="ECO:0000313" key="1">
    <source>
        <dbReference type="EMBL" id="KAF2001664.1"/>
    </source>
</evidence>
<name>A0A6A5WL72_9PLEO</name>
<gene>
    <name evidence="1" type="ORF">P154DRAFT_521697</name>
</gene>
<proteinExistence type="predicted"/>
<dbReference type="Proteomes" id="UP000799779">
    <property type="component" value="Unassembled WGS sequence"/>
</dbReference>
<dbReference type="OrthoDB" id="2150604at2759"/>
<reference evidence="1" key="1">
    <citation type="journal article" date="2020" name="Stud. Mycol.">
        <title>101 Dothideomycetes genomes: a test case for predicting lifestyles and emergence of pathogens.</title>
        <authorList>
            <person name="Haridas S."/>
            <person name="Albert R."/>
            <person name="Binder M."/>
            <person name="Bloem J."/>
            <person name="Labutti K."/>
            <person name="Salamov A."/>
            <person name="Andreopoulos B."/>
            <person name="Baker S."/>
            <person name="Barry K."/>
            <person name="Bills G."/>
            <person name="Bluhm B."/>
            <person name="Cannon C."/>
            <person name="Castanera R."/>
            <person name="Culley D."/>
            <person name="Daum C."/>
            <person name="Ezra D."/>
            <person name="Gonzalez J."/>
            <person name="Henrissat B."/>
            <person name="Kuo A."/>
            <person name="Liang C."/>
            <person name="Lipzen A."/>
            <person name="Lutzoni F."/>
            <person name="Magnuson J."/>
            <person name="Mondo S."/>
            <person name="Nolan M."/>
            <person name="Ohm R."/>
            <person name="Pangilinan J."/>
            <person name="Park H.-J."/>
            <person name="Ramirez L."/>
            <person name="Alfaro M."/>
            <person name="Sun H."/>
            <person name="Tritt A."/>
            <person name="Yoshinaga Y."/>
            <person name="Zwiers L.-H."/>
            <person name="Turgeon B."/>
            <person name="Goodwin S."/>
            <person name="Spatafora J."/>
            <person name="Crous P."/>
            <person name="Grigoriev I."/>
        </authorList>
    </citation>
    <scope>NUCLEOTIDE SEQUENCE</scope>
    <source>
        <strain evidence="1">CBS 123094</strain>
    </source>
</reference>
<evidence type="ECO:0000313" key="2">
    <source>
        <dbReference type="Proteomes" id="UP000799779"/>
    </source>
</evidence>
<dbReference type="AlphaFoldDB" id="A0A6A5WL72"/>
<organism evidence="1 2">
    <name type="scientific">Amniculicola lignicola CBS 123094</name>
    <dbReference type="NCBI Taxonomy" id="1392246"/>
    <lineage>
        <taxon>Eukaryota</taxon>
        <taxon>Fungi</taxon>
        <taxon>Dikarya</taxon>
        <taxon>Ascomycota</taxon>
        <taxon>Pezizomycotina</taxon>
        <taxon>Dothideomycetes</taxon>
        <taxon>Pleosporomycetidae</taxon>
        <taxon>Pleosporales</taxon>
        <taxon>Amniculicolaceae</taxon>
        <taxon>Amniculicola</taxon>
    </lineage>
</organism>
<accession>A0A6A5WL72</accession>
<keyword evidence="2" id="KW-1185">Reference proteome</keyword>
<sequence>MSTKSLDSKLPAGAMDVVWPVSARVRREIQARLDSGTRNDLIGIMKLCPNWISQQQSEMRRTRYLSWLVINLGVLDGESCSNGGKDEIWSLLSVSIMTVKGREMCVTCSWQDGVVEVGLGERLMADLERWLEQVADVQAAETLP</sequence>